<dbReference type="Proteomes" id="UP000503144">
    <property type="component" value="Chromosome"/>
</dbReference>
<evidence type="ECO:0000313" key="1">
    <source>
        <dbReference type="EMBL" id="QJB38389.1"/>
    </source>
</evidence>
<dbReference type="EMBL" id="CP051204">
    <property type="protein sequence ID" value="QJB38389.1"/>
    <property type="molecule type" value="Genomic_DNA"/>
</dbReference>
<organism evidence="1 2">
    <name type="scientific">Chitinophaga oryzae</name>
    <dbReference type="NCBI Taxonomy" id="2725414"/>
    <lineage>
        <taxon>Bacteria</taxon>
        <taxon>Pseudomonadati</taxon>
        <taxon>Bacteroidota</taxon>
        <taxon>Chitinophagia</taxon>
        <taxon>Chitinophagales</taxon>
        <taxon>Chitinophagaceae</taxon>
        <taxon>Chitinophaga</taxon>
    </lineage>
</organism>
<sequence>MMNSSRFRQISVWLISLLYTTGLCAQSVTLQTRYASVTIDGKGFITSVRNKKNGHEYCPKGLTSALMSLCAGKQYLLPQQAVYNPQQHEMRLRYPNGSEALLRIDQRPEYLKLQLLSLTNREKVDNIVWGPYKTTISTLIGDVIGVVRNKEFAFGMLGLDDNTTSGPPSEGDLSFMYYFIHSPDPVKYPLPAHLKEGQTFSIGGDGVNDVAFYSQPEEYFRMNYGNGAKLEPAYGATICMHSRNRRKEQMIRFPDYPEGLDGKANSARYQLVTPVEADFIGSSVALYVCPDSLGLSTIEKIVLAEGLPHPTIDGKWIKDPAAYRPDIAWYGPHDSLAAYAGRLQIKGIQDEGWGEYYPNPANPWKNKRISFSGKADMHIPDFGAQMQQQGIRYGLHTLCEFLQPGDNSDVSPVPSDSLAIMQRTTITKDIMPEDTVITVADTAYFNEFGGWEGNHTNVLKIGKELIEYDGITRTPPYTFLKVKRGFHGTARGSYKAGATIVKLQPNCYRGFAPDMHLQDVYADYYGKWLTAGGMDYIDFDGLESCMYQGHGQYSFKRFFRGLFDSYHRNGGKYLRVMGSAVQEGSWHYMSVCNVGGGDHMFSPVKNKWGIEGKDMRYVFESSYFPATFGIQGYQADWSLYDAENLEAKSIGWNATYMLGLNQQTVEASGEKEAIFNAIRLWEEARAANKFSNALKEKLKDLDYKFHLEKAGANAYLLYPIRENRFSEQRCSTTGTRISLQNTFAEQPLDFSIKITGPKGAAIQGLTVRLSDNTVLTIDKMISAGQHIIYRKGKLFTADNGRKPLEALPAKGTLKLPKGRSDVVVAALHPVQDDKVRFELVVPVTGTPVKF</sequence>
<gene>
    <name evidence="1" type="ORF">HF324_11145</name>
</gene>
<name>A0ABX6LE47_9BACT</name>
<accession>A0ABX6LE47</accession>
<protein>
    <submittedName>
        <fullName evidence="1">Uncharacterized protein</fullName>
    </submittedName>
</protein>
<reference evidence="1" key="1">
    <citation type="submission" date="2020-09" db="EMBL/GenBank/DDBJ databases">
        <authorList>
            <person name="Kittiwongwattana C."/>
        </authorList>
    </citation>
    <scope>NUCLEOTIDE SEQUENCE</scope>
    <source>
        <strain evidence="1">1303</strain>
    </source>
</reference>
<evidence type="ECO:0000313" key="2">
    <source>
        <dbReference type="Proteomes" id="UP000503144"/>
    </source>
</evidence>
<proteinExistence type="predicted"/>
<dbReference type="RefSeq" id="WP_168860630.1">
    <property type="nucleotide sequence ID" value="NZ_CP051204.2"/>
</dbReference>
<keyword evidence="2" id="KW-1185">Reference proteome</keyword>